<dbReference type="GO" id="GO:0016020">
    <property type="term" value="C:membrane"/>
    <property type="evidence" value="ECO:0007669"/>
    <property type="project" value="UniProtKB-SubCell"/>
</dbReference>
<keyword evidence="19" id="KW-1185">Reference proteome</keyword>
<evidence type="ECO:0000256" key="7">
    <source>
        <dbReference type="ARBA" id="ARBA00022723"/>
    </source>
</evidence>
<evidence type="ECO:0000256" key="11">
    <source>
        <dbReference type="ARBA" id="ARBA00022989"/>
    </source>
</evidence>
<feature type="signal peptide" evidence="16">
    <location>
        <begin position="1"/>
        <end position="25"/>
    </location>
</feature>
<evidence type="ECO:0000256" key="10">
    <source>
        <dbReference type="ARBA" id="ARBA00022833"/>
    </source>
</evidence>
<evidence type="ECO:0000256" key="14">
    <source>
        <dbReference type="PROSITE-ProRule" id="PRU00175"/>
    </source>
</evidence>
<dbReference type="FunFam" id="3.30.40.10:FF:000187">
    <property type="entry name" value="E3 ubiquitin-protein ligase ATL6"/>
    <property type="match status" value="1"/>
</dbReference>
<evidence type="ECO:0000256" key="4">
    <source>
        <dbReference type="ARBA" id="ARBA00012483"/>
    </source>
</evidence>
<dbReference type="Proteomes" id="UP000436088">
    <property type="component" value="Unassembled WGS sequence"/>
</dbReference>
<comment type="subcellular location">
    <subcellularLocation>
        <location evidence="2">Membrane</location>
        <topology evidence="2">Single-pass membrane protein</topology>
    </subcellularLocation>
</comment>
<protein>
    <recommendedName>
        <fullName evidence="4">RING-type E3 ubiquitin transferase</fullName>
        <ecNumber evidence="4">2.3.2.27</ecNumber>
    </recommendedName>
</protein>
<dbReference type="EC" id="2.3.2.27" evidence="4"/>
<keyword evidence="9" id="KW-0833">Ubl conjugation pathway</keyword>
<accession>A0A6A2YJ40</accession>
<dbReference type="SUPFAM" id="SSF57850">
    <property type="entry name" value="RING/U-box"/>
    <property type="match status" value="1"/>
</dbReference>
<keyword evidence="8 14" id="KW-0863">Zinc-finger</keyword>
<dbReference type="EMBL" id="VEPZ02001368">
    <property type="protein sequence ID" value="KAE8677047.1"/>
    <property type="molecule type" value="Genomic_DNA"/>
</dbReference>
<evidence type="ECO:0000256" key="13">
    <source>
        <dbReference type="ARBA" id="ARBA00024209"/>
    </source>
</evidence>
<reference evidence="18" key="1">
    <citation type="submission" date="2019-09" db="EMBL/GenBank/DDBJ databases">
        <title>Draft genome information of white flower Hibiscus syriacus.</title>
        <authorList>
            <person name="Kim Y.-M."/>
        </authorList>
    </citation>
    <scope>NUCLEOTIDE SEQUENCE [LARGE SCALE GENOMIC DNA]</scope>
    <source>
        <strain evidence="18">YM2019G1</strain>
    </source>
</reference>
<evidence type="ECO:0000256" key="9">
    <source>
        <dbReference type="ARBA" id="ARBA00022786"/>
    </source>
</evidence>
<dbReference type="GO" id="GO:0008270">
    <property type="term" value="F:zinc ion binding"/>
    <property type="evidence" value="ECO:0007669"/>
    <property type="project" value="UniProtKB-KW"/>
</dbReference>
<keyword evidence="6 15" id="KW-0812">Transmembrane</keyword>
<feature type="chain" id="PRO_5025651401" description="RING-type E3 ubiquitin transferase" evidence="16">
    <location>
        <begin position="26"/>
        <end position="171"/>
    </location>
</feature>
<organism evidence="18 19">
    <name type="scientific">Hibiscus syriacus</name>
    <name type="common">Rose of Sharon</name>
    <dbReference type="NCBI Taxonomy" id="106335"/>
    <lineage>
        <taxon>Eukaryota</taxon>
        <taxon>Viridiplantae</taxon>
        <taxon>Streptophyta</taxon>
        <taxon>Embryophyta</taxon>
        <taxon>Tracheophyta</taxon>
        <taxon>Spermatophyta</taxon>
        <taxon>Magnoliopsida</taxon>
        <taxon>eudicotyledons</taxon>
        <taxon>Gunneridae</taxon>
        <taxon>Pentapetalae</taxon>
        <taxon>rosids</taxon>
        <taxon>malvids</taxon>
        <taxon>Malvales</taxon>
        <taxon>Malvaceae</taxon>
        <taxon>Malvoideae</taxon>
        <taxon>Hibiscus</taxon>
    </lineage>
</organism>
<dbReference type="PROSITE" id="PS50089">
    <property type="entry name" value="ZF_RING_2"/>
    <property type="match status" value="1"/>
</dbReference>
<evidence type="ECO:0000256" key="16">
    <source>
        <dbReference type="SAM" id="SignalP"/>
    </source>
</evidence>
<feature type="transmembrane region" description="Helical" evidence="15">
    <location>
        <begin position="44"/>
        <end position="65"/>
    </location>
</feature>
<evidence type="ECO:0000259" key="17">
    <source>
        <dbReference type="PROSITE" id="PS50089"/>
    </source>
</evidence>
<dbReference type="AlphaFoldDB" id="A0A6A2YJ40"/>
<evidence type="ECO:0000313" key="19">
    <source>
        <dbReference type="Proteomes" id="UP000436088"/>
    </source>
</evidence>
<comment type="pathway">
    <text evidence="3">Protein modification; protein ubiquitination.</text>
</comment>
<sequence>MSNTAKQGIVFLLFFLLHSLPPSAAQPTLRNGETPSYARLSPSLAAILGVLIITLFVIVFLSIYMRNCSDNTNGRSVNHVDGGAARSRRGSRGLDASVIETFPTMVYSEVKVHKIGKEALECAVCLNEFEDDETLRLMPKCDHAFHPECIDAWLASHTTVPFVGLISLLNG</sequence>
<dbReference type="InterPro" id="IPR001841">
    <property type="entry name" value="Znf_RING"/>
</dbReference>
<evidence type="ECO:0000256" key="1">
    <source>
        <dbReference type="ARBA" id="ARBA00000900"/>
    </source>
</evidence>
<name>A0A6A2YJ40_HIBSY</name>
<feature type="domain" description="RING-type" evidence="17">
    <location>
        <begin position="122"/>
        <end position="161"/>
    </location>
</feature>
<keyword evidence="7" id="KW-0479">Metal-binding</keyword>
<evidence type="ECO:0000256" key="15">
    <source>
        <dbReference type="SAM" id="Phobius"/>
    </source>
</evidence>
<dbReference type="Gene3D" id="3.30.40.10">
    <property type="entry name" value="Zinc/RING finger domain, C3HC4 (zinc finger)"/>
    <property type="match status" value="1"/>
</dbReference>
<evidence type="ECO:0000256" key="5">
    <source>
        <dbReference type="ARBA" id="ARBA00022679"/>
    </source>
</evidence>
<gene>
    <name evidence="18" type="ORF">F3Y22_tig00111558pilonHSYRG00102</name>
</gene>
<keyword evidence="12 15" id="KW-0472">Membrane</keyword>
<dbReference type="InterPro" id="IPR053238">
    <property type="entry name" value="RING-H2_zinc_finger"/>
</dbReference>
<keyword evidence="11 15" id="KW-1133">Transmembrane helix</keyword>
<comment type="catalytic activity">
    <reaction evidence="1">
        <text>S-ubiquitinyl-[E2 ubiquitin-conjugating enzyme]-L-cysteine + [acceptor protein]-L-lysine = [E2 ubiquitin-conjugating enzyme]-L-cysteine + N(6)-ubiquitinyl-[acceptor protein]-L-lysine.</text>
        <dbReference type="EC" id="2.3.2.27"/>
    </reaction>
</comment>
<comment type="similarity">
    <text evidence="13">Belongs to the RING-type zinc finger family. ATL subfamily.</text>
</comment>
<dbReference type="InterPro" id="IPR013083">
    <property type="entry name" value="Znf_RING/FYVE/PHD"/>
</dbReference>
<keyword evidence="10" id="KW-0862">Zinc</keyword>
<keyword evidence="16" id="KW-0732">Signal</keyword>
<evidence type="ECO:0000313" key="18">
    <source>
        <dbReference type="EMBL" id="KAE8677047.1"/>
    </source>
</evidence>
<evidence type="ECO:0000256" key="3">
    <source>
        <dbReference type="ARBA" id="ARBA00004906"/>
    </source>
</evidence>
<comment type="caution">
    <text evidence="18">The sequence shown here is derived from an EMBL/GenBank/DDBJ whole genome shotgun (WGS) entry which is preliminary data.</text>
</comment>
<dbReference type="Pfam" id="PF13639">
    <property type="entry name" value="zf-RING_2"/>
    <property type="match status" value="1"/>
</dbReference>
<dbReference type="GO" id="GO:0061630">
    <property type="term" value="F:ubiquitin protein ligase activity"/>
    <property type="evidence" value="ECO:0007669"/>
    <property type="project" value="UniProtKB-EC"/>
</dbReference>
<evidence type="ECO:0000256" key="2">
    <source>
        <dbReference type="ARBA" id="ARBA00004167"/>
    </source>
</evidence>
<proteinExistence type="inferred from homology"/>
<dbReference type="PANTHER" id="PTHR14155:SF263">
    <property type="entry name" value="E3 UBIQUITIN-PROTEIN LIGASE ATL6"/>
    <property type="match status" value="1"/>
</dbReference>
<dbReference type="PANTHER" id="PTHR14155">
    <property type="entry name" value="RING FINGER DOMAIN-CONTAINING"/>
    <property type="match status" value="1"/>
</dbReference>
<evidence type="ECO:0000256" key="8">
    <source>
        <dbReference type="ARBA" id="ARBA00022771"/>
    </source>
</evidence>
<keyword evidence="5" id="KW-0808">Transferase</keyword>
<evidence type="ECO:0000256" key="12">
    <source>
        <dbReference type="ARBA" id="ARBA00023136"/>
    </source>
</evidence>
<dbReference type="CDD" id="cd16461">
    <property type="entry name" value="RING-H2_EL5-like"/>
    <property type="match status" value="1"/>
</dbReference>
<evidence type="ECO:0000256" key="6">
    <source>
        <dbReference type="ARBA" id="ARBA00022692"/>
    </source>
</evidence>